<dbReference type="AlphaFoldDB" id="A0A151B4J4"/>
<comment type="caution">
    <text evidence="2">The sequence shown here is derived from an EMBL/GenBank/DDBJ whole genome shotgun (WGS) entry which is preliminary data.</text>
</comment>
<evidence type="ECO:0000259" key="1">
    <source>
        <dbReference type="Pfam" id="PF16363"/>
    </source>
</evidence>
<dbReference type="SUPFAM" id="SSF51735">
    <property type="entry name" value="NAD(P)-binding Rossmann-fold domains"/>
    <property type="match status" value="1"/>
</dbReference>
<organism evidence="2 3">
    <name type="scientific">Clostridium tepidiprofundi DSM 19306</name>
    <dbReference type="NCBI Taxonomy" id="1121338"/>
    <lineage>
        <taxon>Bacteria</taxon>
        <taxon>Bacillati</taxon>
        <taxon>Bacillota</taxon>
        <taxon>Clostridia</taxon>
        <taxon>Eubacteriales</taxon>
        <taxon>Clostridiaceae</taxon>
        <taxon>Clostridium</taxon>
    </lineage>
</organism>
<dbReference type="PATRIC" id="fig|1121338.3.peg.1330"/>
<dbReference type="InterPro" id="IPR016040">
    <property type="entry name" value="NAD(P)-bd_dom"/>
</dbReference>
<evidence type="ECO:0000313" key="3">
    <source>
        <dbReference type="Proteomes" id="UP000075531"/>
    </source>
</evidence>
<reference evidence="2 3" key="1">
    <citation type="submission" date="2016-02" db="EMBL/GenBank/DDBJ databases">
        <title>Genome sequence of Clostridium tepidiprofundi DSM 19306.</title>
        <authorList>
            <person name="Poehlein A."/>
            <person name="Daniel R."/>
        </authorList>
    </citation>
    <scope>NUCLEOTIDE SEQUENCE [LARGE SCALE GENOMIC DNA]</scope>
    <source>
        <strain evidence="2 3">DSM 19306</strain>
    </source>
</reference>
<dbReference type="RefSeq" id="WP_066824219.1">
    <property type="nucleotide sequence ID" value="NZ_LTBA01000010.1"/>
</dbReference>
<proteinExistence type="predicted"/>
<dbReference type="STRING" id="1121338.CLTEP_12940"/>
<evidence type="ECO:0000313" key="2">
    <source>
        <dbReference type="EMBL" id="KYH34829.1"/>
    </source>
</evidence>
<dbReference type="Proteomes" id="UP000075531">
    <property type="component" value="Unassembled WGS sequence"/>
</dbReference>
<gene>
    <name evidence="2" type="ORF">CLTEP_12940</name>
</gene>
<dbReference type="EC" id="5.1.3.2" evidence="2"/>
<dbReference type="Pfam" id="PF16363">
    <property type="entry name" value="GDP_Man_Dehyd"/>
    <property type="match status" value="1"/>
</dbReference>
<dbReference type="Gene3D" id="3.90.25.10">
    <property type="entry name" value="UDP-galactose 4-epimerase, domain 1"/>
    <property type="match status" value="1"/>
</dbReference>
<accession>A0A151B4J4</accession>
<sequence>MNILVTGGAGFIGRWVNKRLLEDGHKVVALDNLSNGKLENIDEFKNNDNFKFIKGDIKDEKLLNELFGREKFDIIYHLGASIIVQDSIDNPRDTFYNDTVGTFNILEKAKVQMFGKNARMDGENWIFDTNEDRHPCKIVFMSTCMVYDKAGNTGINELHPTKPVSPYGGSKIAAENMVLSYYYAYKLPTVVIRPFNTYGPFQKSNGEGGVVSIFINRALNGEELNIYGTGNQTRDLLYVKDCARFVVMAGLNDNVNGEIINAGTGRDVTINELAKIISKNRVKINHVKHIHPQSEILKLKCDYSKAKRLMGWEPEYTLEEGINETEEWITYNTPGV</sequence>
<dbReference type="EMBL" id="LTBA01000010">
    <property type="protein sequence ID" value="KYH34829.1"/>
    <property type="molecule type" value="Genomic_DNA"/>
</dbReference>
<keyword evidence="2" id="KW-0413">Isomerase</keyword>
<dbReference type="InterPro" id="IPR036291">
    <property type="entry name" value="NAD(P)-bd_dom_sf"/>
</dbReference>
<dbReference type="OrthoDB" id="142826at2"/>
<dbReference type="PANTHER" id="PTHR43000">
    <property type="entry name" value="DTDP-D-GLUCOSE 4,6-DEHYDRATASE-RELATED"/>
    <property type="match status" value="1"/>
</dbReference>
<keyword evidence="3" id="KW-1185">Reference proteome</keyword>
<name>A0A151B4J4_9CLOT</name>
<feature type="domain" description="NAD(P)-binding" evidence="1">
    <location>
        <begin position="4"/>
        <end position="325"/>
    </location>
</feature>
<dbReference type="Gene3D" id="3.40.50.720">
    <property type="entry name" value="NAD(P)-binding Rossmann-like Domain"/>
    <property type="match status" value="1"/>
</dbReference>
<dbReference type="GO" id="GO:0003978">
    <property type="term" value="F:UDP-glucose 4-epimerase activity"/>
    <property type="evidence" value="ECO:0007669"/>
    <property type="project" value="UniProtKB-EC"/>
</dbReference>
<protein>
    <submittedName>
        <fullName evidence="2">UDP-glucose 4-epimerase</fullName>
        <ecNumber evidence="2">5.1.3.2</ecNumber>
    </submittedName>
</protein>